<feature type="transmembrane region" description="Helical" evidence="11">
    <location>
        <begin position="754"/>
        <end position="779"/>
    </location>
</feature>
<reference evidence="12 13" key="1">
    <citation type="submission" date="2019-08" db="EMBL/GenBank/DDBJ databases">
        <authorList>
            <person name="Alioto T."/>
            <person name="Alioto T."/>
            <person name="Gomez Garrido J."/>
        </authorList>
    </citation>
    <scope>NUCLEOTIDE SEQUENCE [LARGE SCALE GENOMIC DNA]</scope>
</reference>
<feature type="transmembrane region" description="Helical" evidence="11">
    <location>
        <begin position="474"/>
        <end position="500"/>
    </location>
</feature>
<keyword evidence="8 11" id="KW-1133">Transmembrane helix</keyword>
<sequence length="1017" mass="116924">MCLVLKYVFILLWFIYTFASILLLFSKGLLLHRDVLPNKSICENHDDPLQKLTQNCTKTDTKVVMIIIDALRYDFVVRSEQDTPYTNKLTVFKDILASYPSQSRLYKFMADPPTTTMQRLTALTTGSLPTFIDVGSNFASEELMEDNVIDQLVNNGKKIVFMGDDTWANLFPKRFYRNYTYPSFNVWDLDTVDEGIKTNLYPEIVKDDWDVLIAHFLGVDHCGHRYGPNHKEMERKLKEINIILRDILKEILGRENIMFFVFGDHGMTSTGDHGGESENELTSALFVLSSSRELLPKTESEIKQVDLVPTIATLMGIPIPFSNIGSLIKSALPQNIHLVNSIWRNAKQINDYLTTYSLQNDELNDKHINFIQDTFKMLDIQYNTNTFVKSCENFMQLSRKACEEVWIRFDESSIYKGLVLMFVSLYFSFLLVGSSALDHYDKITGKQVLIVFSIIFPLNLIAFIFYFYNIIHITVVLFITGFIGTIFLAIFCVACWSTLTQDFLNSNKPDKILMRVFTVLTTLGFFSNSYIIEESYVLHSSFVLLLWYLVVKFKIENKKTWFRNKIKNKNFSFKHWITSLNCKVVWCSIILCGILRYSHSFWQCREEQGWCFEDGAQTKTGSSVLPIIITVFSVTVVHKSLKCSGNLTGCSFNVYLSSILPKIFTVLLCVHWIFDSSFQRGKHTIPYVAYIPNVIIILTIILIITLFVSPLLIHYVDINEGKVKQSENLYEMFLRMAKNIVKMQLGPTIKGYPIVYGLATVYSATFLIFSTLLSIFGGLLFGHIYAVPAVIMIISIWLMAMIVSVVRHNQCTKISELYTVNWLYVLLWTLSSSYWFYGTGHNPSFPSIHWNAAFVMQIEVEKNTWIPGFFILANTFFSQAVHAFLLPLLLICPFAINGAWSGKSMPSKDEDEQTMARGELLLAEKSRLMIHGAFDLTAKYILANCFRMAMVMAAATIHSRHLMMWKIFAPKLIFEGIALFITLPFSFFGFILMYRVTQHINVLFERIMSQHSNYGRN</sequence>
<dbReference type="GO" id="GO:0005789">
    <property type="term" value="C:endoplasmic reticulum membrane"/>
    <property type="evidence" value="ECO:0007669"/>
    <property type="project" value="UniProtKB-SubCell"/>
</dbReference>
<dbReference type="GO" id="GO:0006506">
    <property type="term" value="P:GPI anchor biosynthetic process"/>
    <property type="evidence" value="ECO:0007669"/>
    <property type="project" value="UniProtKB-UniPathway"/>
</dbReference>
<feature type="transmembrane region" description="Helical" evidence="11">
    <location>
        <begin position="512"/>
        <end position="531"/>
    </location>
</feature>
<dbReference type="InterPro" id="IPR017850">
    <property type="entry name" value="Alkaline_phosphatase_core_sf"/>
</dbReference>
<feature type="transmembrane region" description="Helical" evidence="11">
    <location>
        <begin position="694"/>
        <end position="716"/>
    </location>
</feature>
<dbReference type="Pfam" id="PF01663">
    <property type="entry name" value="Phosphodiest"/>
    <property type="match status" value="1"/>
</dbReference>
<proteinExistence type="inferred from homology"/>
<comment type="similarity">
    <text evidence="3">Belongs to the PIGG/PIGN/PIGO family. PIGO subfamily.</text>
</comment>
<evidence type="ECO:0000256" key="6">
    <source>
        <dbReference type="ARBA" id="ARBA00022692"/>
    </source>
</evidence>
<feature type="transmembrane region" description="Helical" evidence="11">
    <location>
        <begin position="785"/>
        <end position="806"/>
    </location>
</feature>
<dbReference type="AlphaFoldDB" id="A0A5E4M4X2"/>
<feature type="transmembrane region" description="Helical" evidence="11">
    <location>
        <begin position="417"/>
        <end position="437"/>
    </location>
</feature>
<keyword evidence="7" id="KW-0256">Endoplasmic reticulum</keyword>
<keyword evidence="6 11" id="KW-0812">Transmembrane</keyword>
<feature type="transmembrane region" description="Helical" evidence="11">
    <location>
        <begin position="449"/>
        <end position="468"/>
    </location>
</feature>
<evidence type="ECO:0000313" key="12">
    <source>
        <dbReference type="EMBL" id="VVC26263.1"/>
    </source>
</evidence>
<organism evidence="12 13">
    <name type="scientific">Cinara cedri</name>
    <dbReference type="NCBI Taxonomy" id="506608"/>
    <lineage>
        <taxon>Eukaryota</taxon>
        <taxon>Metazoa</taxon>
        <taxon>Ecdysozoa</taxon>
        <taxon>Arthropoda</taxon>
        <taxon>Hexapoda</taxon>
        <taxon>Insecta</taxon>
        <taxon>Pterygota</taxon>
        <taxon>Neoptera</taxon>
        <taxon>Paraneoptera</taxon>
        <taxon>Hemiptera</taxon>
        <taxon>Sternorrhyncha</taxon>
        <taxon>Aphidomorpha</taxon>
        <taxon>Aphidoidea</taxon>
        <taxon>Aphididae</taxon>
        <taxon>Lachninae</taxon>
        <taxon>Cinara</taxon>
    </lineage>
</organism>
<dbReference type="PANTHER" id="PTHR23071">
    <property type="entry name" value="PHOSPHATIDYLINOSITOL GLYCAN"/>
    <property type="match status" value="1"/>
</dbReference>
<evidence type="ECO:0000256" key="10">
    <source>
        <dbReference type="ARBA" id="ARBA00023180"/>
    </source>
</evidence>
<evidence type="ECO:0000256" key="8">
    <source>
        <dbReference type="ARBA" id="ARBA00022989"/>
    </source>
</evidence>
<dbReference type="Gene3D" id="3.40.720.10">
    <property type="entry name" value="Alkaline Phosphatase, subunit A"/>
    <property type="match status" value="1"/>
</dbReference>
<dbReference type="EMBL" id="CABPRJ010000029">
    <property type="protein sequence ID" value="VVC26263.1"/>
    <property type="molecule type" value="Genomic_DNA"/>
</dbReference>
<dbReference type="CDD" id="cd16023">
    <property type="entry name" value="GPI_EPT_3"/>
    <property type="match status" value="1"/>
</dbReference>
<dbReference type="GO" id="GO:0051377">
    <property type="term" value="F:mannose-ethanolamine phosphotransferase activity"/>
    <property type="evidence" value="ECO:0007669"/>
    <property type="project" value="InterPro"/>
</dbReference>
<keyword evidence="5" id="KW-0808">Transferase</keyword>
<keyword evidence="9 11" id="KW-0472">Membrane</keyword>
<dbReference type="InterPro" id="IPR037675">
    <property type="entry name" value="PIG-O_N"/>
</dbReference>
<evidence type="ECO:0000256" key="11">
    <source>
        <dbReference type="SAM" id="Phobius"/>
    </source>
</evidence>
<evidence type="ECO:0000256" key="3">
    <source>
        <dbReference type="ARBA" id="ARBA00008695"/>
    </source>
</evidence>
<feature type="transmembrane region" description="Helical" evidence="11">
    <location>
        <begin position="537"/>
        <end position="555"/>
    </location>
</feature>
<dbReference type="InterPro" id="IPR039524">
    <property type="entry name" value="PIGO/GPI13"/>
</dbReference>
<dbReference type="OrthoDB" id="272139at2759"/>
<keyword evidence="13" id="KW-1185">Reference proteome</keyword>
<evidence type="ECO:0000256" key="1">
    <source>
        <dbReference type="ARBA" id="ARBA00004477"/>
    </source>
</evidence>
<feature type="transmembrane region" description="Helical" evidence="11">
    <location>
        <begin position="653"/>
        <end position="674"/>
    </location>
</feature>
<evidence type="ECO:0000256" key="4">
    <source>
        <dbReference type="ARBA" id="ARBA00022502"/>
    </source>
</evidence>
<dbReference type="UniPathway" id="UPA00196"/>
<protein>
    <submittedName>
        <fullName evidence="12">Alkaline-phosphatase-like, core domain,Type I phosphodiesterase/nucleotide pyrophosphatase/phosphate</fullName>
    </submittedName>
</protein>
<feature type="transmembrane region" description="Helical" evidence="11">
    <location>
        <begin position="977"/>
        <end position="996"/>
    </location>
</feature>
<comment type="pathway">
    <text evidence="2">Glycolipid biosynthesis; glycosylphosphatidylinositol-anchor biosynthesis.</text>
</comment>
<feature type="transmembrane region" description="Helical" evidence="11">
    <location>
        <begin position="818"/>
        <end position="837"/>
    </location>
</feature>
<evidence type="ECO:0000313" key="13">
    <source>
        <dbReference type="Proteomes" id="UP000325440"/>
    </source>
</evidence>
<evidence type="ECO:0000256" key="9">
    <source>
        <dbReference type="ARBA" id="ARBA00023136"/>
    </source>
</evidence>
<dbReference type="SUPFAM" id="SSF53649">
    <property type="entry name" value="Alkaline phosphatase-like"/>
    <property type="match status" value="1"/>
</dbReference>
<dbReference type="InterPro" id="IPR002591">
    <property type="entry name" value="Phosphodiest/P_Trfase"/>
</dbReference>
<accession>A0A5E4M4X2</accession>
<name>A0A5E4M4X2_9HEMI</name>
<feature type="transmembrane region" description="Helical" evidence="11">
    <location>
        <begin position="880"/>
        <end position="900"/>
    </location>
</feature>
<dbReference type="PANTHER" id="PTHR23071:SF1">
    <property type="entry name" value="GPI ETHANOLAMINE PHOSPHATE TRANSFERASE 3"/>
    <property type="match status" value="1"/>
</dbReference>
<feature type="transmembrane region" description="Helical" evidence="11">
    <location>
        <begin position="7"/>
        <end position="30"/>
    </location>
</feature>
<keyword evidence="10" id="KW-0325">Glycoprotein</keyword>
<dbReference type="Proteomes" id="UP000325440">
    <property type="component" value="Unassembled WGS sequence"/>
</dbReference>
<evidence type="ECO:0000256" key="5">
    <source>
        <dbReference type="ARBA" id="ARBA00022679"/>
    </source>
</evidence>
<feature type="transmembrane region" description="Helical" evidence="11">
    <location>
        <begin position="936"/>
        <end position="957"/>
    </location>
</feature>
<comment type="subcellular location">
    <subcellularLocation>
        <location evidence="1">Endoplasmic reticulum membrane</location>
        <topology evidence="1">Multi-pass membrane protein</topology>
    </subcellularLocation>
</comment>
<gene>
    <name evidence="12" type="ORF">CINCED_3A009411</name>
</gene>
<keyword evidence="4" id="KW-0337">GPI-anchor biosynthesis</keyword>
<evidence type="ECO:0000256" key="7">
    <source>
        <dbReference type="ARBA" id="ARBA00022824"/>
    </source>
</evidence>
<evidence type="ECO:0000256" key="2">
    <source>
        <dbReference type="ARBA" id="ARBA00004687"/>
    </source>
</evidence>